<keyword evidence="4" id="KW-1185">Reference proteome</keyword>
<dbReference type="EMBL" id="KK852527">
    <property type="protein sequence ID" value="KDR22053.1"/>
    <property type="molecule type" value="Genomic_DNA"/>
</dbReference>
<sequence>MFPDMNILTRTADKGWCATKCHKSLRVYVDSSARLTLLTTSFAFQVFVVLMLICGALTMPSSRPGTEQMSAAESVQNVASLNRVTGESVPEEEKIDVLVEVLRLSRPLPSARNYRSIAAVPQESKISASDLRAKEDSVLVEDILGGKKAVVMVEIFRTPDNADVKTAGRKQRSSDDTTSSEIEESTTASGISAGSETSDKKSEDSSSDTLQGQKGPTGAKRQTRSYVADDRIVNEEGDDDDMSVAETIIFRPLFSYRQDSASRRRSFRDVSGIQPEYDYY</sequence>
<dbReference type="AlphaFoldDB" id="A0A067RG89"/>
<feature type="transmembrane region" description="Helical" evidence="2">
    <location>
        <begin position="35"/>
        <end position="59"/>
    </location>
</feature>
<feature type="region of interest" description="Disordered" evidence="1">
    <location>
        <begin position="259"/>
        <end position="280"/>
    </location>
</feature>
<evidence type="ECO:0000313" key="3">
    <source>
        <dbReference type="EMBL" id="KDR22053.1"/>
    </source>
</evidence>
<evidence type="ECO:0000256" key="1">
    <source>
        <dbReference type="SAM" id="MobiDB-lite"/>
    </source>
</evidence>
<feature type="compositionally biased region" description="Low complexity" evidence="1">
    <location>
        <begin position="176"/>
        <end position="196"/>
    </location>
</feature>
<keyword evidence="2" id="KW-0472">Membrane</keyword>
<evidence type="ECO:0000313" key="4">
    <source>
        <dbReference type="Proteomes" id="UP000027135"/>
    </source>
</evidence>
<gene>
    <name evidence="3" type="ORF">L798_03077</name>
</gene>
<keyword evidence="2" id="KW-1133">Transmembrane helix</keyword>
<accession>A0A067RG89</accession>
<protein>
    <submittedName>
        <fullName evidence="3">Uncharacterized protein</fullName>
    </submittedName>
</protein>
<proteinExistence type="predicted"/>
<keyword evidence="2" id="KW-0812">Transmembrane</keyword>
<evidence type="ECO:0000256" key="2">
    <source>
        <dbReference type="SAM" id="Phobius"/>
    </source>
</evidence>
<dbReference type="InParanoid" id="A0A067RG89"/>
<organism evidence="3 4">
    <name type="scientific">Zootermopsis nevadensis</name>
    <name type="common">Dampwood termite</name>
    <dbReference type="NCBI Taxonomy" id="136037"/>
    <lineage>
        <taxon>Eukaryota</taxon>
        <taxon>Metazoa</taxon>
        <taxon>Ecdysozoa</taxon>
        <taxon>Arthropoda</taxon>
        <taxon>Hexapoda</taxon>
        <taxon>Insecta</taxon>
        <taxon>Pterygota</taxon>
        <taxon>Neoptera</taxon>
        <taxon>Polyneoptera</taxon>
        <taxon>Dictyoptera</taxon>
        <taxon>Blattodea</taxon>
        <taxon>Blattoidea</taxon>
        <taxon>Termitoidae</taxon>
        <taxon>Termopsidae</taxon>
        <taxon>Zootermopsis</taxon>
    </lineage>
</organism>
<dbReference type="Proteomes" id="UP000027135">
    <property type="component" value="Unassembled WGS sequence"/>
</dbReference>
<name>A0A067RG89_ZOONE</name>
<feature type="region of interest" description="Disordered" evidence="1">
    <location>
        <begin position="164"/>
        <end position="240"/>
    </location>
</feature>
<reference evidence="3 4" key="1">
    <citation type="journal article" date="2014" name="Nat. Commun.">
        <title>Molecular traces of alternative social organization in a termite genome.</title>
        <authorList>
            <person name="Terrapon N."/>
            <person name="Li C."/>
            <person name="Robertson H.M."/>
            <person name="Ji L."/>
            <person name="Meng X."/>
            <person name="Booth W."/>
            <person name="Chen Z."/>
            <person name="Childers C.P."/>
            <person name="Glastad K.M."/>
            <person name="Gokhale K."/>
            <person name="Gowin J."/>
            <person name="Gronenberg W."/>
            <person name="Hermansen R.A."/>
            <person name="Hu H."/>
            <person name="Hunt B.G."/>
            <person name="Huylmans A.K."/>
            <person name="Khalil S.M."/>
            <person name="Mitchell R.D."/>
            <person name="Munoz-Torres M.C."/>
            <person name="Mustard J.A."/>
            <person name="Pan H."/>
            <person name="Reese J.T."/>
            <person name="Scharf M.E."/>
            <person name="Sun F."/>
            <person name="Vogel H."/>
            <person name="Xiao J."/>
            <person name="Yang W."/>
            <person name="Yang Z."/>
            <person name="Yang Z."/>
            <person name="Zhou J."/>
            <person name="Zhu J."/>
            <person name="Brent C.S."/>
            <person name="Elsik C.G."/>
            <person name="Goodisman M.A."/>
            <person name="Liberles D.A."/>
            <person name="Roe R.M."/>
            <person name="Vargo E.L."/>
            <person name="Vilcinskas A."/>
            <person name="Wang J."/>
            <person name="Bornberg-Bauer E."/>
            <person name="Korb J."/>
            <person name="Zhang G."/>
            <person name="Liebig J."/>
        </authorList>
    </citation>
    <scope>NUCLEOTIDE SEQUENCE [LARGE SCALE GENOMIC DNA]</scope>
    <source>
        <tissue evidence="3">Whole organism</tissue>
    </source>
</reference>